<feature type="compositionally biased region" description="Low complexity" evidence="8">
    <location>
        <begin position="578"/>
        <end position="602"/>
    </location>
</feature>
<feature type="region of interest" description="Disordered" evidence="8">
    <location>
        <begin position="997"/>
        <end position="1066"/>
    </location>
</feature>
<feature type="region of interest" description="Disordered" evidence="8">
    <location>
        <begin position="578"/>
        <end position="612"/>
    </location>
</feature>
<dbReference type="Proteomes" id="UP000722791">
    <property type="component" value="Unassembled WGS sequence"/>
</dbReference>
<dbReference type="PANTHER" id="PTHR11920">
    <property type="entry name" value="GUANYLYL CYCLASE"/>
    <property type="match status" value="1"/>
</dbReference>
<evidence type="ECO:0000256" key="8">
    <source>
        <dbReference type="SAM" id="MobiDB-lite"/>
    </source>
</evidence>
<name>A0A8J4FQS1_9CHLO</name>
<reference evidence="10" key="1">
    <citation type="journal article" date="2021" name="Proc. Natl. Acad. Sci. U.S.A.">
        <title>Three genomes in the algal genus Volvox reveal the fate of a haploid sex-determining region after a transition to homothallism.</title>
        <authorList>
            <person name="Yamamoto K."/>
            <person name="Hamaji T."/>
            <person name="Kawai-Toyooka H."/>
            <person name="Matsuzaki R."/>
            <person name="Takahashi F."/>
            <person name="Nishimura Y."/>
            <person name="Kawachi M."/>
            <person name="Noguchi H."/>
            <person name="Minakuchi Y."/>
            <person name="Umen J.G."/>
            <person name="Toyoda A."/>
            <person name="Nozaki H."/>
        </authorList>
    </citation>
    <scope>NUCLEOTIDE SEQUENCE</scope>
    <source>
        <strain evidence="11">NIES-3785</strain>
        <strain evidence="10">NIES-3786</strain>
    </source>
</reference>
<dbReference type="InterPro" id="IPR018297">
    <property type="entry name" value="A/G_cyclase_CS"/>
</dbReference>
<evidence type="ECO:0000256" key="3">
    <source>
        <dbReference type="ARBA" id="ARBA00022741"/>
    </source>
</evidence>
<dbReference type="GO" id="GO:0000166">
    <property type="term" value="F:nucleotide binding"/>
    <property type="evidence" value="ECO:0007669"/>
    <property type="project" value="UniProtKB-KW"/>
</dbReference>
<keyword evidence="2" id="KW-0812">Transmembrane</keyword>
<keyword evidence="12" id="KW-1185">Reference proteome</keyword>
<feature type="compositionally biased region" description="Polar residues" evidence="8">
    <location>
        <begin position="143"/>
        <end position="153"/>
    </location>
</feature>
<dbReference type="SUPFAM" id="SSF55073">
    <property type="entry name" value="Nucleotide cyclase"/>
    <property type="match status" value="1"/>
</dbReference>
<evidence type="ECO:0000256" key="2">
    <source>
        <dbReference type="ARBA" id="ARBA00022692"/>
    </source>
</evidence>
<dbReference type="GO" id="GO:0007168">
    <property type="term" value="P:receptor guanylyl cyclase signaling pathway"/>
    <property type="evidence" value="ECO:0007669"/>
    <property type="project" value="TreeGrafter"/>
</dbReference>
<dbReference type="InterPro" id="IPR001054">
    <property type="entry name" value="A/G_cyclase"/>
</dbReference>
<dbReference type="InterPro" id="IPR029787">
    <property type="entry name" value="Nucleotide_cyclase"/>
</dbReference>
<feature type="region of interest" description="Disordered" evidence="8">
    <location>
        <begin position="233"/>
        <end position="258"/>
    </location>
</feature>
<feature type="compositionally biased region" description="Low complexity" evidence="8">
    <location>
        <begin position="202"/>
        <end position="214"/>
    </location>
</feature>
<gene>
    <name evidence="10" type="ORF">Vretifemale_14690</name>
    <name evidence="11" type="ORF">Vretimale_13714</name>
</gene>
<comment type="similarity">
    <text evidence="7">Belongs to the adenylyl cyclase class-4/guanylyl cyclase family.</text>
</comment>
<feature type="region of interest" description="Disordered" evidence="8">
    <location>
        <begin position="186"/>
        <end position="215"/>
    </location>
</feature>
<dbReference type="FunFam" id="3.30.70.1230:FF:000057">
    <property type="entry name" value="Guanylate cyclase"/>
    <property type="match status" value="1"/>
</dbReference>
<keyword evidence="4" id="KW-1133">Transmembrane helix</keyword>
<evidence type="ECO:0000313" key="11">
    <source>
        <dbReference type="EMBL" id="GIM09924.1"/>
    </source>
</evidence>
<dbReference type="InterPro" id="IPR050401">
    <property type="entry name" value="Cyclic_nucleotide_synthase"/>
</dbReference>
<feature type="compositionally biased region" description="Acidic residues" evidence="8">
    <location>
        <begin position="704"/>
        <end position="719"/>
    </location>
</feature>
<keyword evidence="6 7" id="KW-0456">Lyase</keyword>
<feature type="compositionally biased region" description="Low complexity" evidence="8">
    <location>
        <begin position="783"/>
        <end position="797"/>
    </location>
</feature>
<comment type="subcellular location">
    <subcellularLocation>
        <location evidence="1">Membrane</location>
    </subcellularLocation>
</comment>
<dbReference type="Gene3D" id="3.30.70.1230">
    <property type="entry name" value="Nucleotide cyclase"/>
    <property type="match status" value="1"/>
</dbReference>
<evidence type="ECO:0000256" key="1">
    <source>
        <dbReference type="ARBA" id="ARBA00004370"/>
    </source>
</evidence>
<proteinExistence type="inferred from homology"/>
<sequence>MANFALESSDLLKGVWPIELVCGLISGDVKWASPEAAVVWGSALKELRAGALPHTPYLLGNDISLQVALDRRKEFFGALLAPEMAETLFTSLQKQLSNQASSPEVWGLIMLPAYAACVSDAQPLPEATMSSTQELAPLDRPEQTQPHGSSAALSNLAQDQAQAIQPAAIQRQEPVLQVEPQLLPQPVEQQPSGLQPPPPGQTQPQPQEPAQQQPAIATHPEYDTGYALRDLASAGQQSGTGRRRALRPPREPLPAYAAASSGRLPLFVSEDQPFLASEEQPLLASEEQPYFMADMLQLQTHSYTLREDEAPSPMAVALHADNSGSGGLRDAGVRHQLLDSAGSLHRFAGSVLVDGAAGRGEGMGGTRLTAGDGRGEQGRGGGGRRDGHHSRFHRGHPRRIQAAGILRAGHQRAILDDSARVQRRDGDGGTAAAAVAVEHGAGGSAGAVTAPGPPSSGDPADAGFVGEVFRSSVASQALGRALLTETSLQASQLLESISMNPYLDDEQRQQSRPSSHGAVTLAVAAEVEAVTRAPYPATADLAAVAPNTGTVGEAVTSAAFHVDPEVSPFRSLGEIVSQGQLERQQQQRGSSSSGFAARPSGSDPALNVPIRRMNTRSRLDTLLRSCNPALAAKVWQSRHRRGGNTGSTPEMDTPSQTCEDEGTHLRRSVVSGVARTSYPKAPGSSGSSGLDVELRGNGQSKDVFEDDDDGHEDGEGDGEEEKKEEEQAREGEVGELESHDDGQEDGMTRAGCEGRWHQVRLQLIIPREGDALVAAQSMKAEPAEAPASRSEPASAEAVDSTGGGSFSAPGQEPLLRMVLTDVDELVCTALDIAAELLELQSRYAELETLLASEHKLLEAVFPRQAIEHMTRAIAARSSGRPPDPPVLSGPLSVLDSVCFPVIAGLNFLRTGSGALGNSQSYTLPIPATTGCGGEVRPQGVRPKLERRLLMQSCRAAGGGEISNSGSRVLPPGTAACTEPGNRCNAPQMRQLKGPRGLLRNTTAQGPTMRASNSGACDSASTGRPPIPFRGEGDSCSGGRGGGDGEDGGPRSGGGPSIVVRPPSWGPPSHLDGGVPLATAHRCVTVLFADIVGFTTMCNCLEPLEVMNFLNGLYTRFDSLCDIYGVYKVETIGDCFMAVGGLITVDGEGFKAVRGDGSEDALHALKVMSFAKAMLREVATLVMPHNGSPLRLRVGLHSGPVTAGIVGAKMPRFCLFGDTVNTASRMESTCEPGAVHVSSATRDLLPEENWVATGGVQVKGKGEMQTFLWRPLPGFTAPKGGFSASVVVPGRTEWANDPATSSIGGVSTWSPGGVTGTVSRAAISDGEMIRQQMALLRQTVTYGGSARETAPAPQPDS</sequence>
<dbReference type="PANTHER" id="PTHR11920:SF335">
    <property type="entry name" value="GUANYLATE CYCLASE"/>
    <property type="match status" value="1"/>
</dbReference>
<protein>
    <recommendedName>
        <fullName evidence="9">Guanylate cyclase domain-containing protein</fullName>
    </recommendedName>
</protein>
<dbReference type="GO" id="GO:0004383">
    <property type="term" value="F:guanylate cyclase activity"/>
    <property type="evidence" value="ECO:0007669"/>
    <property type="project" value="TreeGrafter"/>
</dbReference>
<feature type="region of interest" description="Disordered" evidence="8">
    <location>
        <begin position="360"/>
        <end position="394"/>
    </location>
</feature>
<evidence type="ECO:0000256" key="4">
    <source>
        <dbReference type="ARBA" id="ARBA00022989"/>
    </source>
</evidence>
<dbReference type="Proteomes" id="UP000747110">
    <property type="component" value="Unassembled WGS sequence"/>
</dbReference>
<evidence type="ECO:0000256" key="7">
    <source>
        <dbReference type="RuleBase" id="RU000405"/>
    </source>
</evidence>
<dbReference type="OrthoDB" id="548029at2759"/>
<dbReference type="GO" id="GO:0004016">
    <property type="term" value="F:adenylate cyclase activity"/>
    <property type="evidence" value="ECO:0007669"/>
    <property type="project" value="TreeGrafter"/>
</dbReference>
<evidence type="ECO:0000313" key="10">
    <source>
        <dbReference type="EMBL" id="GIL86296.1"/>
    </source>
</evidence>
<dbReference type="PROSITE" id="PS50125">
    <property type="entry name" value="GUANYLATE_CYCLASE_2"/>
    <property type="match status" value="1"/>
</dbReference>
<dbReference type="EMBL" id="BNCQ01000033">
    <property type="protein sequence ID" value="GIM09924.1"/>
    <property type="molecule type" value="Genomic_DNA"/>
</dbReference>
<feature type="region of interest" description="Disordered" evidence="8">
    <location>
        <begin position="126"/>
        <end position="153"/>
    </location>
</feature>
<comment type="caution">
    <text evidence="10">The sequence shown here is derived from an EMBL/GenBank/DDBJ whole genome shotgun (WGS) entry which is preliminary data.</text>
</comment>
<dbReference type="GO" id="GO:0005886">
    <property type="term" value="C:plasma membrane"/>
    <property type="evidence" value="ECO:0007669"/>
    <property type="project" value="TreeGrafter"/>
</dbReference>
<dbReference type="GO" id="GO:0001653">
    <property type="term" value="F:peptide receptor activity"/>
    <property type="evidence" value="ECO:0007669"/>
    <property type="project" value="TreeGrafter"/>
</dbReference>
<feature type="region of interest" description="Disordered" evidence="8">
    <location>
        <begin position="634"/>
        <end position="749"/>
    </location>
</feature>
<evidence type="ECO:0000313" key="12">
    <source>
        <dbReference type="Proteomes" id="UP000747110"/>
    </source>
</evidence>
<dbReference type="PROSITE" id="PS00452">
    <property type="entry name" value="GUANYLATE_CYCLASE_1"/>
    <property type="match status" value="1"/>
</dbReference>
<evidence type="ECO:0000259" key="9">
    <source>
        <dbReference type="PROSITE" id="PS50125"/>
    </source>
</evidence>
<feature type="compositionally biased region" description="Basic and acidic residues" evidence="8">
    <location>
        <begin position="720"/>
        <end position="741"/>
    </location>
</feature>
<feature type="compositionally biased region" description="Polar residues" evidence="8">
    <location>
        <begin position="999"/>
        <end position="1021"/>
    </location>
</feature>
<feature type="compositionally biased region" description="Polar residues" evidence="8">
    <location>
        <begin position="646"/>
        <end position="657"/>
    </location>
</feature>
<organism evidence="10 12">
    <name type="scientific">Volvox reticuliferus</name>
    <dbReference type="NCBI Taxonomy" id="1737510"/>
    <lineage>
        <taxon>Eukaryota</taxon>
        <taxon>Viridiplantae</taxon>
        <taxon>Chlorophyta</taxon>
        <taxon>core chlorophytes</taxon>
        <taxon>Chlorophyceae</taxon>
        <taxon>CS clade</taxon>
        <taxon>Chlamydomonadales</taxon>
        <taxon>Volvocaceae</taxon>
        <taxon>Volvox</taxon>
    </lineage>
</organism>
<evidence type="ECO:0000256" key="5">
    <source>
        <dbReference type="ARBA" id="ARBA00023136"/>
    </source>
</evidence>
<evidence type="ECO:0000256" key="6">
    <source>
        <dbReference type="ARBA" id="ARBA00023239"/>
    </source>
</evidence>
<dbReference type="GO" id="GO:0035556">
    <property type="term" value="P:intracellular signal transduction"/>
    <property type="evidence" value="ECO:0007669"/>
    <property type="project" value="InterPro"/>
</dbReference>
<feature type="region of interest" description="Disordered" evidence="8">
    <location>
        <begin position="775"/>
        <end position="809"/>
    </location>
</feature>
<accession>A0A8J4FQS1</accession>
<dbReference type="SMART" id="SM00044">
    <property type="entry name" value="CYCc"/>
    <property type="match status" value="1"/>
</dbReference>
<keyword evidence="5" id="KW-0472">Membrane</keyword>
<dbReference type="Pfam" id="PF00211">
    <property type="entry name" value="Guanylate_cyc"/>
    <property type="match status" value="1"/>
</dbReference>
<feature type="domain" description="Guanylate cyclase" evidence="9">
    <location>
        <begin position="1084"/>
        <end position="1226"/>
    </location>
</feature>
<dbReference type="CDD" id="cd07302">
    <property type="entry name" value="CHD"/>
    <property type="match status" value="1"/>
</dbReference>
<keyword evidence="3" id="KW-0547">Nucleotide-binding</keyword>
<dbReference type="EMBL" id="BNCP01000035">
    <property type="protein sequence ID" value="GIL86296.1"/>
    <property type="molecule type" value="Genomic_DNA"/>
</dbReference>